<gene>
    <name evidence="2" type="ORF">Esi_0326_0031</name>
</gene>
<dbReference type="InterPro" id="IPR001680">
    <property type="entry name" value="WD40_rpt"/>
</dbReference>
<feature type="compositionally biased region" description="Basic and acidic residues" evidence="1">
    <location>
        <begin position="114"/>
        <end position="146"/>
    </location>
</feature>
<dbReference type="GO" id="GO:0005929">
    <property type="term" value="C:cilium"/>
    <property type="evidence" value="ECO:0007669"/>
    <property type="project" value="GOC"/>
</dbReference>
<dbReference type="GO" id="GO:0042073">
    <property type="term" value="P:intraciliary transport"/>
    <property type="evidence" value="ECO:0007669"/>
    <property type="project" value="InterPro"/>
</dbReference>
<feature type="region of interest" description="Disordered" evidence="1">
    <location>
        <begin position="171"/>
        <end position="332"/>
    </location>
</feature>
<feature type="compositionally biased region" description="Pro residues" evidence="1">
    <location>
        <begin position="1000"/>
        <end position="1011"/>
    </location>
</feature>
<feature type="compositionally biased region" description="Basic and acidic residues" evidence="1">
    <location>
        <begin position="1"/>
        <end position="24"/>
    </location>
</feature>
<feature type="compositionally biased region" description="Basic and acidic residues" evidence="1">
    <location>
        <begin position="658"/>
        <end position="671"/>
    </location>
</feature>
<feature type="region of interest" description="Disordered" evidence="1">
    <location>
        <begin position="473"/>
        <end position="559"/>
    </location>
</feature>
<feature type="region of interest" description="Disordered" evidence="1">
    <location>
        <begin position="921"/>
        <end position="1030"/>
    </location>
</feature>
<evidence type="ECO:0000256" key="1">
    <source>
        <dbReference type="SAM" id="MobiDB-lite"/>
    </source>
</evidence>
<evidence type="ECO:0000313" key="2">
    <source>
        <dbReference type="EMBL" id="CBJ32278.1"/>
    </source>
</evidence>
<dbReference type="PANTHER" id="PTHR16022">
    <property type="entry name" value="WD REPEAT DOMAIN 60"/>
    <property type="match status" value="1"/>
</dbReference>
<proteinExistence type="predicted"/>
<dbReference type="STRING" id="2880.D7FXE1"/>
<dbReference type="OrthoDB" id="2162425at2759"/>
<dbReference type="eggNOG" id="KOG1587">
    <property type="taxonomic scope" value="Eukaryota"/>
</dbReference>
<dbReference type="SMART" id="SM00320">
    <property type="entry name" value="WD40"/>
    <property type="match status" value="2"/>
</dbReference>
<name>D7FXE1_ECTSI</name>
<feature type="compositionally biased region" description="Basic and acidic residues" evidence="1">
    <location>
        <begin position="1215"/>
        <end position="1225"/>
    </location>
</feature>
<dbReference type="AlphaFoldDB" id="D7FXE1"/>
<feature type="region of interest" description="Disordered" evidence="1">
    <location>
        <begin position="1"/>
        <end position="153"/>
    </location>
</feature>
<feature type="compositionally biased region" description="Basic and acidic residues" evidence="1">
    <location>
        <begin position="475"/>
        <end position="486"/>
    </location>
</feature>
<feature type="compositionally biased region" description="Basic and acidic residues" evidence="1">
    <location>
        <begin position="267"/>
        <end position="291"/>
    </location>
</feature>
<reference evidence="2 3" key="1">
    <citation type="journal article" date="2010" name="Nature">
        <title>The Ectocarpus genome and the independent evolution of multicellularity in brown algae.</title>
        <authorList>
            <person name="Cock J.M."/>
            <person name="Sterck L."/>
            <person name="Rouze P."/>
            <person name="Scornet D."/>
            <person name="Allen A.E."/>
            <person name="Amoutzias G."/>
            <person name="Anthouard V."/>
            <person name="Artiguenave F."/>
            <person name="Aury J.M."/>
            <person name="Badger J.H."/>
            <person name="Beszteri B."/>
            <person name="Billiau K."/>
            <person name="Bonnet E."/>
            <person name="Bothwell J.H."/>
            <person name="Bowler C."/>
            <person name="Boyen C."/>
            <person name="Brownlee C."/>
            <person name="Carrano C.J."/>
            <person name="Charrier B."/>
            <person name="Cho G.Y."/>
            <person name="Coelho S.M."/>
            <person name="Collen J."/>
            <person name="Corre E."/>
            <person name="Da Silva C."/>
            <person name="Delage L."/>
            <person name="Delaroque N."/>
            <person name="Dittami S.M."/>
            <person name="Doulbeau S."/>
            <person name="Elias M."/>
            <person name="Farnham G."/>
            <person name="Gachon C.M."/>
            <person name="Gschloessl B."/>
            <person name="Heesch S."/>
            <person name="Jabbari K."/>
            <person name="Jubin C."/>
            <person name="Kawai H."/>
            <person name="Kimura K."/>
            <person name="Kloareg B."/>
            <person name="Kupper F.C."/>
            <person name="Lang D."/>
            <person name="Le Bail A."/>
            <person name="Leblanc C."/>
            <person name="Lerouge P."/>
            <person name="Lohr M."/>
            <person name="Lopez P.J."/>
            <person name="Martens C."/>
            <person name="Maumus F."/>
            <person name="Michel G."/>
            <person name="Miranda-Saavedra D."/>
            <person name="Morales J."/>
            <person name="Moreau H."/>
            <person name="Motomura T."/>
            <person name="Nagasato C."/>
            <person name="Napoli C.A."/>
            <person name="Nelson D.R."/>
            <person name="Nyvall-Collen P."/>
            <person name="Peters A.F."/>
            <person name="Pommier C."/>
            <person name="Potin P."/>
            <person name="Poulain J."/>
            <person name="Quesneville H."/>
            <person name="Read B."/>
            <person name="Rensing S.A."/>
            <person name="Ritter A."/>
            <person name="Rousvoal S."/>
            <person name="Samanta M."/>
            <person name="Samson G."/>
            <person name="Schroeder D.C."/>
            <person name="Segurens B."/>
            <person name="Strittmatter M."/>
            <person name="Tonon T."/>
            <person name="Tregear J.W."/>
            <person name="Valentin K."/>
            <person name="von Dassow P."/>
            <person name="Yamagishi T."/>
            <person name="Van de Peer Y."/>
            <person name="Wincker P."/>
        </authorList>
    </citation>
    <scope>NUCLEOTIDE SEQUENCE [LARGE SCALE GENOMIC DNA]</scope>
    <source>
        <strain evidence="3">Ec32 / CCAP1310/4</strain>
    </source>
</reference>
<sequence length="1242" mass="128764">MSEDAGRPLDPSRDRHREPADEKPRRRGSRPSGAAGGGSKKSTRRKSSSRAAAPAGAGGERVREHGSDGPRRESGGLAASPDLALAQDKGSVRPAEAGSSRTRPGAKGVRRRIGGTDHDGGQVHAALGEERHQIAQRDQPVAERELGGSGGGVDRAILQKWRSDASAAVADDVGRNPALPDGRVAPQVPPDMEVEDEDCGGGYDDECFEEYSDEFDGEGEDEGPPPPVGKATAASVTRPGSARGEGGGAVVSPALKMRRPGDNIQAPDDKVLEELRDSLREENIAARERKVARPSPKPSEAATADVKSSSDAKAVRGAKGAKGSRSAAAAAATGGEASAAVAKGKFSVDASADVKRSRKGSGFKMADAKALTRALAKGDPRAERVRAIRGASRLEVESVRLFDQVPILPIDLYHRRLRGQPALIRQAGTQTNDDARSVEGQTDEIVQSHKEVQFHLGHDDTALENLMRRLRSNRRPPERHQAKGEEGGQTQQRTVVDGGEDVPASGPGSATTTFKGIYNGNGMVAGTDPGEQEYPAPRYGTDFDGSSGRVSSAGGSDTLPPPLRLGKFLRQASVVMETLCEENLLHAPVKRRGGSHPLDPARGEHEDAVGRERGALFSGAGGREGEGWEEVGAEGGVFGAGARGATAAATEDTGSSTAEEKRRQGGDEGRVRGRGAGALLEGSEVVGVEFSKVKRSMLVTAHARPVGRRRRSEDGGGGGGGGGTDEREAVLEGCGVVCVWNTENVQGAPVSVLCGEGLFSCLCLARHQAHVVITGTEEGCLLLWDLRETASEGRAAESRELGLHCGIRAPTYVTAGGDGRGEDGGLSKAGCGHSSKVVSVVAIPSPTGGVGMDGGGGGIGGMISLGDACSFQVASLDDRGTVSIWLASEVPRGDEGGSQTDLGLSPGGRVRLALSKALRPGDQPSLAAAVRPRGGGGAVPVSVPRFSTSTRNRLDQTTDTTASSAAAGSARALAFSPEDPNRFLIGDSSDRVTHASRLGKPPPPRAYGPPRRPGERRLDGGGGGTGEEREGAMGGVTCLAFSPFFPKYFLAGCGDGSVRLYNEASVVPLTTWEAGSTAAADSRRNGGSSSSWPAAISSLAWSEHRPAVFFALDVLGMVHAFDLLEDDAGPVASEGCPDASVGVMERSRSPTNPPAAVVEDASSSSLALPTLALSNETLATGRRPKVALAFGGSVFAKTLAGRMFRQSRSPPVADGVERSEAGVPEVSERERMKEWLGEVLWA</sequence>
<dbReference type="SUPFAM" id="SSF50978">
    <property type="entry name" value="WD40 repeat-like"/>
    <property type="match status" value="1"/>
</dbReference>
<feature type="compositionally biased region" description="Low complexity" evidence="1">
    <location>
        <begin position="645"/>
        <end position="657"/>
    </location>
</feature>
<dbReference type="Gene3D" id="2.130.10.10">
    <property type="entry name" value="YVTN repeat-like/Quinoprotein amine dehydrogenase"/>
    <property type="match status" value="2"/>
</dbReference>
<dbReference type="GO" id="GO:0045504">
    <property type="term" value="F:dynein heavy chain binding"/>
    <property type="evidence" value="ECO:0007669"/>
    <property type="project" value="InterPro"/>
</dbReference>
<feature type="compositionally biased region" description="Basic and acidic residues" evidence="1">
    <location>
        <begin position="60"/>
        <end position="74"/>
    </location>
</feature>
<feature type="compositionally biased region" description="Low complexity" evidence="1">
    <location>
        <begin position="315"/>
        <end position="332"/>
    </location>
</feature>
<dbReference type="InterPro" id="IPR036322">
    <property type="entry name" value="WD40_repeat_dom_sf"/>
</dbReference>
<dbReference type="GO" id="GO:0005868">
    <property type="term" value="C:cytoplasmic dynein complex"/>
    <property type="evidence" value="ECO:0007669"/>
    <property type="project" value="InterPro"/>
</dbReference>
<dbReference type="GO" id="GO:0045503">
    <property type="term" value="F:dynein light chain binding"/>
    <property type="evidence" value="ECO:0007669"/>
    <property type="project" value="InterPro"/>
</dbReference>
<feature type="compositionally biased region" description="Low complexity" evidence="1">
    <location>
        <begin position="545"/>
        <end position="556"/>
    </location>
</feature>
<feature type="compositionally biased region" description="Low complexity" evidence="1">
    <location>
        <begin position="957"/>
        <end position="976"/>
    </location>
</feature>
<feature type="compositionally biased region" description="Acidic residues" evidence="1">
    <location>
        <begin position="192"/>
        <end position="223"/>
    </location>
</feature>
<accession>D7FXE1</accession>
<feature type="region of interest" description="Disordered" evidence="1">
    <location>
        <begin position="1206"/>
        <end position="1225"/>
    </location>
</feature>
<dbReference type="InterPro" id="IPR015943">
    <property type="entry name" value="WD40/YVTN_repeat-like_dom_sf"/>
</dbReference>
<protein>
    <submittedName>
        <fullName evidence="2">WD repeat-containing protein 60</fullName>
    </submittedName>
</protein>
<dbReference type="EMBL" id="FN649738">
    <property type="protein sequence ID" value="CBJ32278.1"/>
    <property type="molecule type" value="Genomic_DNA"/>
</dbReference>
<dbReference type="EMBL" id="FN648516">
    <property type="protein sequence ID" value="CBJ32278.1"/>
    <property type="molecule type" value="Genomic_DNA"/>
</dbReference>
<feature type="region of interest" description="Disordered" evidence="1">
    <location>
        <begin position="645"/>
        <end position="674"/>
    </location>
</feature>
<organism evidence="2 3">
    <name type="scientific">Ectocarpus siliculosus</name>
    <name type="common">Brown alga</name>
    <name type="synonym">Conferva siliculosa</name>
    <dbReference type="NCBI Taxonomy" id="2880"/>
    <lineage>
        <taxon>Eukaryota</taxon>
        <taxon>Sar</taxon>
        <taxon>Stramenopiles</taxon>
        <taxon>Ochrophyta</taxon>
        <taxon>PX clade</taxon>
        <taxon>Phaeophyceae</taxon>
        <taxon>Ectocarpales</taxon>
        <taxon>Ectocarpaceae</taxon>
        <taxon>Ectocarpus</taxon>
    </lineage>
</organism>
<keyword evidence="3" id="KW-1185">Reference proteome</keyword>
<feature type="region of interest" description="Disordered" evidence="1">
    <location>
        <begin position="702"/>
        <end position="726"/>
    </location>
</feature>
<dbReference type="Proteomes" id="UP000002630">
    <property type="component" value="Linkage Group LG13"/>
</dbReference>
<evidence type="ECO:0000313" key="3">
    <source>
        <dbReference type="Proteomes" id="UP000002630"/>
    </source>
</evidence>
<dbReference type="InterPro" id="IPR042505">
    <property type="entry name" value="DYNC2I1"/>
</dbReference>
<dbReference type="OMA" id="HARARPC"/>
<dbReference type="InParanoid" id="D7FXE1"/>
<dbReference type="PANTHER" id="PTHR16022:SF0">
    <property type="entry name" value="CYTOPLASMIC DYNEIN 2 INTERMEDIATE CHAIN 1"/>
    <property type="match status" value="1"/>
</dbReference>